<keyword evidence="1" id="KW-0963">Cytoplasm</keyword>
<dbReference type="PANTHER" id="PTHR30592:SF1">
    <property type="entry name" value="SULFUR CARRIER PROTEIN FDHD"/>
    <property type="match status" value="1"/>
</dbReference>
<name>A0ABT2THN7_9FIRM</name>
<dbReference type="EMBL" id="JAOQJQ010000002">
    <property type="protein sequence ID" value="MCU6761700.1"/>
    <property type="molecule type" value="Genomic_DNA"/>
</dbReference>
<evidence type="ECO:0000313" key="4">
    <source>
        <dbReference type="Proteomes" id="UP001652442"/>
    </source>
</evidence>
<sequence>MKNLRKYTKNSVTREVITYTGKKLARDQKDIVEEIRLELFVNKKPAGEMICSPWEIQEAVTGYLYMKEYVHDIADIKKIHIDQKGHSVFIETADIQKEGTSNILSADDSRSLSVCEIMDLSQKLEEMSGLFHRTGGVHCAAFVRDTEFLSYKEDVSRHVAVDKVVGDCLIRGIPMGGGILVFSGRVPAEILKKVAAMGCMMVIAKSAPTNYSCDLAQKLGITLIGFARDSGFNIYSHPERIFEADCIK</sequence>
<keyword evidence="4" id="KW-1185">Reference proteome</keyword>
<comment type="caution">
    <text evidence="3">The sequence shown here is derived from an EMBL/GenBank/DDBJ whole genome shotgun (WGS) entry which is preliminary data.</text>
</comment>
<dbReference type="InterPro" id="IPR016193">
    <property type="entry name" value="Cytidine_deaminase-like"/>
</dbReference>
<dbReference type="PANTHER" id="PTHR30592">
    <property type="entry name" value="FORMATE DEHYDROGENASE"/>
    <property type="match status" value="1"/>
</dbReference>
<accession>A0ABT2THN7</accession>
<dbReference type="Pfam" id="PF02634">
    <property type="entry name" value="FdhD-NarQ"/>
    <property type="match status" value="1"/>
</dbReference>
<dbReference type="NCBIfam" id="TIGR00129">
    <property type="entry name" value="fdhD_narQ"/>
    <property type="match status" value="1"/>
</dbReference>
<reference evidence="3 4" key="1">
    <citation type="journal article" date="2021" name="ISME Commun">
        <title>Automated analysis of genomic sequences facilitates high-throughput and comprehensive description of bacteria.</title>
        <authorList>
            <person name="Hitch T.C.A."/>
        </authorList>
    </citation>
    <scope>NUCLEOTIDE SEQUENCE [LARGE SCALE GENOMIC DNA]</scope>
    <source>
        <strain evidence="3 4">Sanger_109</strain>
    </source>
</reference>
<dbReference type="Gene3D" id="3.40.140.10">
    <property type="entry name" value="Cytidine Deaminase, domain 2"/>
    <property type="match status" value="1"/>
</dbReference>
<keyword evidence="2" id="KW-0501">Molybdenum cofactor biosynthesis</keyword>
<protein>
    <submittedName>
        <fullName evidence="3">Formate dehydrogenase accessory sulfurtransferase FdhD</fullName>
    </submittedName>
</protein>
<dbReference type="RefSeq" id="WP_262590752.1">
    <property type="nucleotide sequence ID" value="NZ_JAOQJQ010000002.1"/>
</dbReference>
<dbReference type="PIRSF" id="PIRSF015626">
    <property type="entry name" value="FdhD"/>
    <property type="match status" value="1"/>
</dbReference>
<dbReference type="Gene3D" id="3.10.20.10">
    <property type="match status" value="1"/>
</dbReference>
<dbReference type="Proteomes" id="UP001652442">
    <property type="component" value="Unassembled WGS sequence"/>
</dbReference>
<dbReference type="SUPFAM" id="SSF53927">
    <property type="entry name" value="Cytidine deaminase-like"/>
    <property type="match status" value="1"/>
</dbReference>
<proteinExistence type="predicted"/>
<evidence type="ECO:0000256" key="2">
    <source>
        <dbReference type="ARBA" id="ARBA00023150"/>
    </source>
</evidence>
<organism evidence="3 4">
    <name type="scientific">Brotonthovivens ammoniilytica</name>
    <dbReference type="NCBI Taxonomy" id="2981725"/>
    <lineage>
        <taxon>Bacteria</taxon>
        <taxon>Bacillati</taxon>
        <taxon>Bacillota</taxon>
        <taxon>Clostridia</taxon>
        <taxon>Lachnospirales</taxon>
        <taxon>Lachnospiraceae</taxon>
        <taxon>Brotonthovivens</taxon>
    </lineage>
</organism>
<evidence type="ECO:0000256" key="1">
    <source>
        <dbReference type="ARBA" id="ARBA00022490"/>
    </source>
</evidence>
<dbReference type="InterPro" id="IPR003786">
    <property type="entry name" value="FdhD"/>
</dbReference>
<gene>
    <name evidence="3" type="primary">fdhD</name>
    <name evidence="3" type="ORF">OCV88_05025</name>
</gene>
<evidence type="ECO:0000313" key="3">
    <source>
        <dbReference type="EMBL" id="MCU6761700.1"/>
    </source>
</evidence>